<proteinExistence type="predicted"/>
<protein>
    <submittedName>
        <fullName evidence="1">GNAT family N-acetyltransferase</fullName>
    </submittedName>
</protein>
<comment type="caution">
    <text evidence="1">The sequence shown here is derived from an EMBL/GenBank/DDBJ whole genome shotgun (WGS) entry which is preliminary data.</text>
</comment>
<evidence type="ECO:0000313" key="1">
    <source>
        <dbReference type="EMBL" id="MBE9068961.1"/>
    </source>
</evidence>
<dbReference type="EMBL" id="JADEXP010000219">
    <property type="protein sequence ID" value="MBE9068961.1"/>
    <property type="molecule type" value="Genomic_DNA"/>
</dbReference>
<dbReference type="Proteomes" id="UP000615026">
    <property type="component" value="Unassembled WGS sequence"/>
</dbReference>
<gene>
    <name evidence="1" type="ORF">IQ260_20155</name>
</gene>
<keyword evidence="2" id="KW-1185">Reference proteome</keyword>
<accession>A0A929F8R8</accession>
<feature type="non-terminal residue" evidence="1">
    <location>
        <position position="35"/>
    </location>
</feature>
<reference evidence="1" key="1">
    <citation type="submission" date="2020-10" db="EMBL/GenBank/DDBJ databases">
        <authorList>
            <person name="Castelo-Branco R."/>
            <person name="Eusebio N."/>
            <person name="Adriana R."/>
            <person name="Vieira A."/>
            <person name="Brugerolle De Fraissinette N."/>
            <person name="Rezende De Castro R."/>
            <person name="Schneider M.P."/>
            <person name="Vasconcelos V."/>
            <person name="Leao P.N."/>
        </authorList>
    </citation>
    <scope>NUCLEOTIDE SEQUENCE</scope>
    <source>
        <strain evidence="1">LEGE 11479</strain>
    </source>
</reference>
<dbReference type="AlphaFoldDB" id="A0A929F8R8"/>
<sequence>MARLEVTTTYLEMHAVEQIVPAAPTALTLTEAMVP</sequence>
<organism evidence="1 2">
    <name type="scientific">Leptolyngbya cf. ectocarpi LEGE 11479</name>
    <dbReference type="NCBI Taxonomy" id="1828722"/>
    <lineage>
        <taxon>Bacteria</taxon>
        <taxon>Bacillati</taxon>
        <taxon>Cyanobacteriota</taxon>
        <taxon>Cyanophyceae</taxon>
        <taxon>Leptolyngbyales</taxon>
        <taxon>Leptolyngbyaceae</taxon>
        <taxon>Leptolyngbya group</taxon>
        <taxon>Leptolyngbya</taxon>
    </lineage>
</organism>
<name>A0A929F8R8_LEPEC</name>
<evidence type="ECO:0000313" key="2">
    <source>
        <dbReference type="Proteomes" id="UP000615026"/>
    </source>
</evidence>